<evidence type="ECO:0000313" key="2">
    <source>
        <dbReference type="EMBL" id="TYK23277.1"/>
    </source>
</evidence>
<protein>
    <submittedName>
        <fullName evidence="2">Reverse transcriptase</fullName>
    </submittedName>
</protein>
<dbReference type="GO" id="GO:0003964">
    <property type="term" value="F:RNA-directed DNA polymerase activity"/>
    <property type="evidence" value="ECO:0007669"/>
    <property type="project" value="UniProtKB-KW"/>
</dbReference>
<feature type="region of interest" description="Disordered" evidence="1">
    <location>
        <begin position="54"/>
        <end position="99"/>
    </location>
</feature>
<keyword evidence="2" id="KW-0548">Nucleotidyltransferase</keyword>
<name>A0A5D3DHY3_CUCMM</name>
<keyword evidence="2" id="KW-0808">Transferase</keyword>
<dbReference type="Proteomes" id="UP000321947">
    <property type="component" value="Unassembled WGS sequence"/>
</dbReference>
<evidence type="ECO:0000313" key="3">
    <source>
        <dbReference type="Proteomes" id="UP000321947"/>
    </source>
</evidence>
<proteinExistence type="predicted"/>
<reference evidence="2 3" key="1">
    <citation type="submission" date="2019-08" db="EMBL/GenBank/DDBJ databases">
        <title>Draft genome sequences of two oriental melons (Cucumis melo L. var makuwa).</title>
        <authorList>
            <person name="Kwon S.-Y."/>
        </authorList>
    </citation>
    <scope>NUCLEOTIDE SEQUENCE [LARGE SCALE GENOMIC DNA]</scope>
    <source>
        <strain evidence="3">cv. Chang Bougi</strain>
        <tissue evidence="2">Leaf</tissue>
    </source>
</reference>
<sequence length="175" mass="20049">MAYQGSVLEAPRSVPKRQNNIGFLFLRNHINPHNRLPLSMVTFGVPPRRYLRKEVGTPTSQSPTPIQDSEPPRDQEEKDSGDETEVRTETNNNEVEEDHTGKIDKYNHFLDLSIALRKCIRSYTNHSISNYVSYENLSPRAFTASLDSTIILKNILIALECPEWKNAVMEEMKAF</sequence>
<comment type="caution">
    <text evidence="2">The sequence shown here is derived from an EMBL/GenBank/DDBJ whole genome shotgun (WGS) entry which is preliminary data.</text>
</comment>
<accession>A0A5D3DHY3</accession>
<feature type="compositionally biased region" description="Polar residues" evidence="1">
    <location>
        <begin position="57"/>
        <end position="67"/>
    </location>
</feature>
<organism evidence="2 3">
    <name type="scientific">Cucumis melo var. makuwa</name>
    <name type="common">Oriental melon</name>
    <dbReference type="NCBI Taxonomy" id="1194695"/>
    <lineage>
        <taxon>Eukaryota</taxon>
        <taxon>Viridiplantae</taxon>
        <taxon>Streptophyta</taxon>
        <taxon>Embryophyta</taxon>
        <taxon>Tracheophyta</taxon>
        <taxon>Spermatophyta</taxon>
        <taxon>Magnoliopsida</taxon>
        <taxon>eudicotyledons</taxon>
        <taxon>Gunneridae</taxon>
        <taxon>Pentapetalae</taxon>
        <taxon>rosids</taxon>
        <taxon>fabids</taxon>
        <taxon>Cucurbitales</taxon>
        <taxon>Cucurbitaceae</taxon>
        <taxon>Benincaseae</taxon>
        <taxon>Cucumis</taxon>
    </lineage>
</organism>
<dbReference type="AlphaFoldDB" id="A0A5D3DHY3"/>
<evidence type="ECO:0000256" key="1">
    <source>
        <dbReference type="SAM" id="MobiDB-lite"/>
    </source>
</evidence>
<gene>
    <name evidence="2" type="ORF">E5676_scaffold142G003340</name>
</gene>
<dbReference type="EMBL" id="SSTD01004586">
    <property type="protein sequence ID" value="TYK23277.1"/>
    <property type="molecule type" value="Genomic_DNA"/>
</dbReference>
<keyword evidence="2" id="KW-0695">RNA-directed DNA polymerase</keyword>